<dbReference type="EC" id="2.3.1.225" evidence="8"/>
<dbReference type="PROSITE" id="PS50088">
    <property type="entry name" value="ANK_REPEAT"/>
    <property type="match status" value="2"/>
</dbReference>
<organism evidence="10 11">
    <name type="scientific">Paralvinella palmiformis</name>
    <dbReference type="NCBI Taxonomy" id="53620"/>
    <lineage>
        <taxon>Eukaryota</taxon>
        <taxon>Metazoa</taxon>
        <taxon>Spiralia</taxon>
        <taxon>Lophotrochozoa</taxon>
        <taxon>Annelida</taxon>
        <taxon>Polychaeta</taxon>
        <taxon>Sedentaria</taxon>
        <taxon>Canalipalpata</taxon>
        <taxon>Terebellida</taxon>
        <taxon>Terebelliformia</taxon>
        <taxon>Alvinellidae</taxon>
        <taxon>Paralvinella</taxon>
    </lineage>
</organism>
<evidence type="ECO:0000313" key="11">
    <source>
        <dbReference type="Proteomes" id="UP001208570"/>
    </source>
</evidence>
<dbReference type="SUPFAM" id="SSF48403">
    <property type="entry name" value="Ankyrin repeat"/>
    <property type="match status" value="1"/>
</dbReference>
<feature type="transmembrane region" description="Helical" evidence="8">
    <location>
        <begin position="436"/>
        <end position="456"/>
    </location>
</feature>
<keyword evidence="4 8" id="KW-1133">Transmembrane helix</keyword>
<dbReference type="PANTHER" id="PTHR24161:SF118">
    <property type="entry name" value="PALMITOYLTRANSFERASE"/>
    <property type="match status" value="1"/>
</dbReference>
<dbReference type="Pfam" id="PF01529">
    <property type="entry name" value="DHHC"/>
    <property type="match status" value="1"/>
</dbReference>
<proteinExistence type="inferred from homology"/>
<evidence type="ECO:0000256" key="7">
    <source>
        <dbReference type="PROSITE-ProRule" id="PRU00023"/>
    </source>
</evidence>
<evidence type="ECO:0000313" key="10">
    <source>
        <dbReference type="EMBL" id="KAK2161501.1"/>
    </source>
</evidence>
<comment type="domain">
    <text evidence="8">The DHHC domain is required for palmitoyltransferase activity.</text>
</comment>
<feature type="transmembrane region" description="Helical" evidence="8">
    <location>
        <begin position="390"/>
        <end position="416"/>
    </location>
</feature>
<dbReference type="PROSITE" id="PS50297">
    <property type="entry name" value="ANK_REP_REGION"/>
    <property type="match status" value="2"/>
</dbReference>
<evidence type="ECO:0000256" key="6">
    <source>
        <dbReference type="ARBA" id="ARBA00023136"/>
    </source>
</evidence>
<evidence type="ECO:0000256" key="8">
    <source>
        <dbReference type="RuleBase" id="RU079119"/>
    </source>
</evidence>
<comment type="subcellular location">
    <subcellularLocation>
        <location evidence="1">Membrane</location>
        <topology evidence="1">Multi-pass membrane protein</topology>
    </subcellularLocation>
</comment>
<feature type="transmembrane region" description="Helical" evidence="8">
    <location>
        <begin position="313"/>
        <end position="334"/>
    </location>
</feature>
<evidence type="ECO:0000256" key="3">
    <source>
        <dbReference type="ARBA" id="ARBA00022737"/>
    </source>
</evidence>
<dbReference type="AlphaFoldDB" id="A0AAD9NAX9"/>
<feature type="domain" description="Palmitoyltransferase DHHC" evidence="9">
    <location>
        <begin position="368"/>
        <end position="470"/>
    </location>
</feature>
<keyword evidence="5 7" id="KW-0040">ANK repeat</keyword>
<dbReference type="EMBL" id="JAODUP010000115">
    <property type="protein sequence ID" value="KAK2161501.1"/>
    <property type="molecule type" value="Genomic_DNA"/>
</dbReference>
<feature type="repeat" description="ANK" evidence="7">
    <location>
        <begin position="45"/>
        <end position="77"/>
    </location>
</feature>
<dbReference type="Proteomes" id="UP001208570">
    <property type="component" value="Unassembled WGS sequence"/>
</dbReference>
<feature type="repeat" description="ANK" evidence="7">
    <location>
        <begin position="78"/>
        <end position="110"/>
    </location>
</feature>
<feature type="transmembrane region" description="Helical" evidence="8">
    <location>
        <begin position="282"/>
        <end position="301"/>
    </location>
</feature>
<sequence length="511" mass="57872">MALTDPAAFPEGTRSLHFAITNMKIADIQLLLSQDPKAVHEKGFNGQTPLHKAVMTCSIQVVDLLLAYKADPNALNDFKETPFHFACKHGDVLIMNLLLQNNANIKLVDQSGKGPIHHAVHGGSVLALHFLTDACGLSTHVRDTNLSTPLHVVCAHGHLEALDYLLRKERSDLSAHNSHGNNAMHIAANAGNSWSCWRLLEEGGLELLYQQNREGKLPLDLITNQKDLKFKETWDLLTYYTKCNQKSGRAKGPIVGWYFHGLLPLLSYPLLVILASQTSRSGAITLAGLVVLSIVLLQHSHRMNHVCRWPNPMYLALFFAGMLHSMICFYYSVLPGVAKESARKPGSLWMYNVQDIADGTLKTRAFCVVCETDHHCLFLYRCIARDNHRLFLGFVFVIIIEMLFFLYATKLYFVMLDPEHETTSALIRDVFNSRPWQWSLFVGNAFYIVWGIKLLAFQLNVVSKGHTTAYQPNEGRTRLSRKQRLYNIVYFFMDWGYYATDVLDDIKAFNI</sequence>
<accession>A0AAD9NAX9</accession>
<keyword evidence="8" id="KW-0808">Transferase</keyword>
<dbReference type="InterPro" id="IPR036770">
    <property type="entry name" value="Ankyrin_rpt-contain_sf"/>
</dbReference>
<dbReference type="Gene3D" id="1.25.40.20">
    <property type="entry name" value="Ankyrin repeat-containing domain"/>
    <property type="match status" value="1"/>
</dbReference>
<dbReference type="PROSITE" id="PS50216">
    <property type="entry name" value="DHHC"/>
    <property type="match status" value="1"/>
</dbReference>
<comment type="similarity">
    <text evidence="8">Belongs to the DHHC palmitoyltransferase family.</text>
</comment>
<comment type="catalytic activity">
    <reaction evidence="8">
        <text>L-cysteinyl-[protein] + hexadecanoyl-CoA = S-hexadecanoyl-L-cysteinyl-[protein] + CoA</text>
        <dbReference type="Rhea" id="RHEA:36683"/>
        <dbReference type="Rhea" id="RHEA-COMP:10131"/>
        <dbReference type="Rhea" id="RHEA-COMP:11032"/>
        <dbReference type="ChEBI" id="CHEBI:29950"/>
        <dbReference type="ChEBI" id="CHEBI:57287"/>
        <dbReference type="ChEBI" id="CHEBI:57379"/>
        <dbReference type="ChEBI" id="CHEBI:74151"/>
        <dbReference type="EC" id="2.3.1.225"/>
    </reaction>
</comment>
<dbReference type="InterPro" id="IPR002110">
    <property type="entry name" value="Ankyrin_rpt"/>
</dbReference>
<evidence type="ECO:0000256" key="5">
    <source>
        <dbReference type="ARBA" id="ARBA00023043"/>
    </source>
</evidence>
<keyword evidence="3" id="KW-0677">Repeat</keyword>
<dbReference type="InterPro" id="IPR001594">
    <property type="entry name" value="Palmitoyltrfase_DHHC"/>
</dbReference>
<dbReference type="Pfam" id="PF12796">
    <property type="entry name" value="Ank_2"/>
    <property type="match status" value="1"/>
</dbReference>
<dbReference type="SMART" id="SM00248">
    <property type="entry name" value="ANK"/>
    <property type="match status" value="5"/>
</dbReference>
<evidence type="ECO:0000256" key="2">
    <source>
        <dbReference type="ARBA" id="ARBA00022692"/>
    </source>
</evidence>
<keyword evidence="8" id="KW-0012">Acyltransferase</keyword>
<feature type="transmembrane region" description="Helical" evidence="8">
    <location>
        <begin position="255"/>
        <end position="275"/>
    </location>
</feature>
<comment type="caution">
    <text evidence="10">The sequence shown here is derived from an EMBL/GenBank/DDBJ whole genome shotgun (WGS) entry which is preliminary data.</text>
</comment>
<dbReference type="GO" id="GO:0019706">
    <property type="term" value="F:protein-cysteine S-palmitoyltransferase activity"/>
    <property type="evidence" value="ECO:0007669"/>
    <property type="project" value="UniProtKB-EC"/>
</dbReference>
<reference evidence="10" key="1">
    <citation type="journal article" date="2023" name="Mol. Biol. Evol.">
        <title>Third-Generation Sequencing Reveals the Adaptive Role of the Epigenome in Three Deep-Sea Polychaetes.</title>
        <authorList>
            <person name="Perez M."/>
            <person name="Aroh O."/>
            <person name="Sun Y."/>
            <person name="Lan Y."/>
            <person name="Juniper S.K."/>
            <person name="Young C.R."/>
            <person name="Angers B."/>
            <person name="Qian P.Y."/>
        </authorList>
    </citation>
    <scope>NUCLEOTIDE SEQUENCE</scope>
    <source>
        <strain evidence="10">P08H-3</strain>
    </source>
</reference>
<name>A0AAD9NAX9_9ANNE</name>
<evidence type="ECO:0000256" key="4">
    <source>
        <dbReference type="ARBA" id="ARBA00022989"/>
    </source>
</evidence>
<gene>
    <name evidence="10" type="ORF">LSH36_115g01011</name>
</gene>
<evidence type="ECO:0000256" key="1">
    <source>
        <dbReference type="ARBA" id="ARBA00004141"/>
    </source>
</evidence>
<dbReference type="PANTHER" id="PTHR24161">
    <property type="entry name" value="ANK_REP_REGION DOMAIN-CONTAINING PROTEIN-RELATED"/>
    <property type="match status" value="1"/>
</dbReference>
<evidence type="ECO:0000259" key="9">
    <source>
        <dbReference type="Pfam" id="PF01529"/>
    </source>
</evidence>
<keyword evidence="6 8" id="KW-0472">Membrane</keyword>
<keyword evidence="2 8" id="KW-0812">Transmembrane</keyword>
<protein>
    <recommendedName>
        <fullName evidence="8">Palmitoyltransferase</fullName>
        <ecNumber evidence="8">2.3.1.225</ecNumber>
    </recommendedName>
</protein>
<keyword evidence="11" id="KW-1185">Reference proteome</keyword>
<dbReference type="Pfam" id="PF13637">
    <property type="entry name" value="Ank_4"/>
    <property type="match status" value="1"/>
</dbReference>
<dbReference type="GO" id="GO:0016020">
    <property type="term" value="C:membrane"/>
    <property type="evidence" value="ECO:0007669"/>
    <property type="project" value="UniProtKB-SubCell"/>
</dbReference>